<name>A0A6A1TI61_NEOGA</name>
<protein>
    <submittedName>
        <fullName evidence="2">Helix-turn-helix transcriptional regulator</fullName>
    </submittedName>
</protein>
<dbReference type="Pfam" id="PF13560">
    <property type="entry name" value="HTH_31"/>
    <property type="match status" value="1"/>
</dbReference>
<dbReference type="CDD" id="cd00093">
    <property type="entry name" value="HTH_XRE"/>
    <property type="match status" value="1"/>
</dbReference>
<evidence type="ECO:0000259" key="1">
    <source>
        <dbReference type="PROSITE" id="PS50943"/>
    </source>
</evidence>
<dbReference type="InterPro" id="IPR001387">
    <property type="entry name" value="Cro/C1-type_HTH"/>
</dbReference>
<gene>
    <name evidence="2" type="ORF">F4V91_32130</name>
</gene>
<accession>A0A6A1TI61</accession>
<feature type="domain" description="HTH cro/C1-type" evidence="1">
    <location>
        <begin position="45"/>
        <end position="100"/>
    </location>
</feature>
<dbReference type="GO" id="GO:0003677">
    <property type="term" value="F:DNA binding"/>
    <property type="evidence" value="ECO:0007669"/>
    <property type="project" value="InterPro"/>
</dbReference>
<dbReference type="PROSITE" id="PS50943">
    <property type="entry name" value="HTH_CROC1"/>
    <property type="match status" value="1"/>
</dbReference>
<dbReference type="Proteomes" id="UP000386575">
    <property type="component" value="Unassembled WGS sequence"/>
</dbReference>
<dbReference type="InterPro" id="IPR010982">
    <property type="entry name" value="Lambda_DNA-bd_dom_sf"/>
</dbReference>
<organism evidence="2 3">
    <name type="scientific">Neorhizobium galegae</name>
    <name type="common">Rhizobium galegae</name>
    <dbReference type="NCBI Taxonomy" id="399"/>
    <lineage>
        <taxon>Bacteria</taxon>
        <taxon>Pseudomonadati</taxon>
        <taxon>Pseudomonadota</taxon>
        <taxon>Alphaproteobacteria</taxon>
        <taxon>Hyphomicrobiales</taxon>
        <taxon>Rhizobiaceae</taxon>
        <taxon>Rhizobium/Agrobacterium group</taxon>
        <taxon>Neorhizobium</taxon>
    </lineage>
</organism>
<dbReference type="AlphaFoldDB" id="A0A6A1TI61"/>
<reference evidence="2 3" key="1">
    <citation type="submission" date="2019-09" db="EMBL/GenBank/DDBJ databases">
        <title>Genome sequencing of Ng87 strain.</title>
        <authorList>
            <person name="Karasev E.S."/>
            <person name="Andronov E."/>
        </authorList>
    </citation>
    <scope>NUCLEOTIDE SEQUENCE [LARGE SCALE GENOMIC DNA]</scope>
    <source>
        <strain evidence="2 3">Ng87</strain>
    </source>
</reference>
<sequence length="160" mass="17833">MISYRSAKGLVETTDPEIDKPVYRRPGFDGITSLGEMDEKIAAYLRKAREDEGLTRGDLAPLLGLSIPVYGRYERAFSKMHVTRMIHLCEILGFMPLDMIYEAAPHLLGRTPEEASDHLALAKLVLALPHDTTRDLLALVKRMVTQQQAADAIAAKGEER</sequence>
<dbReference type="Gene3D" id="1.10.260.40">
    <property type="entry name" value="lambda repressor-like DNA-binding domains"/>
    <property type="match status" value="1"/>
</dbReference>
<comment type="caution">
    <text evidence="2">The sequence shown here is derived from an EMBL/GenBank/DDBJ whole genome shotgun (WGS) entry which is preliminary data.</text>
</comment>
<proteinExistence type="predicted"/>
<dbReference type="SUPFAM" id="SSF47413">
    <property type="entry name" value="lambda repressor-like DNA-binding domains"/>
    <property type="match status" value="1"/>
</dbReference>
<dbReference type="SMART" id="SM00530">
    <property type="entry name" value="HTH_XRE"/>
    <property type="match status" value="1"/>
</dbReference>
<evidence type="ECO:0000313" key="3">
    <source>
        <dbReference type="Proteomes" id="UP000386575"/>
    </source>
</evidence>
<dbReference type="EMBL" id="VZUL01000004">
    <property type="protein sequence ID" value="KAB1082638.1"/>
    <property type="molecule type" value="Genomic_DNA"/>
</dbReference>
<evidence type="ECO:0000313" key="2">
    <source>
        <dbReference type="EMBL" id="KAB1082638.1"/>
    </source>
</evidence>